<sequence length="157" mass="16840">MTEEQPVGSLTPTPAGVLAALFVTGMVCGWALHRVGERLWDYAPLVTWAQVSVLAFVAAILGATAWVTWRQVHVHHHRIEPHRAVNRLVLAKSCALVGALVAGGYVGYAVSWVGLEAELAGQRVFRSLLAALASGLLTVAAVALERACRVRKDDHNT</sequence>
<organism evidence="2">
    <name type="scientific">metagenome</name>
    <dbReference type="NCBI Taxonomy" id="256318"/>
    <lineage>
        <taxon>unclassified sequences</taxon>
        <taxon>metagenomes</taxon>
    </lineage>
</organism>
<protein>
    <recommendedName>
        <fullName evidence="3">Secreted protein</fullName>
    </recommendedName>
</protein>
<dbReference type="InterPro" id="IPR021517">
    <property type="entry name" value="DUF3180"/>
</dbReference>
<evidence type="ECO:0008006" key="3">
    <source>
        <dbReference type="Google" id="ProtNLM"/>
    </source>
</evidence>
<feature type="transmembrane region" description="Helical" evidence="1">
    <location>
        <begin position="89"/>
        <end position="112"/>
    </location>
</feature>
<keyword evidence="1" id="KW-0812">Transmembrane</keyword>
<evidence type="ECO:0000313" key="2">
    <source>
        <dbReference type="EMBL" id="CUR54422.1"/>
    </source>
</evidence>
<dbReference type="Pfam" id="PF11377">
    <property type="entry name" value="DUF3180"/>
    <property type="match status" value="1"/>
</dbReference>
<gene>
    <name evidence="2" type="ORF">NOCA2160007</name>
</gene>
<evidence type="ECO:0000256" key="1">
    <source>
        <dbReference type="SAM" id="Phobius"/>
    </source>
</evidence>
<keyword evidence="1" id="KW-0472">Membrane</keyword>
<dbReference type="AlphaFoldDB" id="A0A2P2C125"/>
<feature type="transmembrane region" description="Helical" evidence="1">
    <location>
        <begin position="12"/>
        <end position="33"/>
    </location>
</feature>
<name>A0A2P2C125_9ZZZZ</name>
<feature type="transmembrane region" description="Helical" evidence="1">
    <location>
        <begin position="124"/>
        <end position="144"/>
    </location>
</feature>
<accession>A0A2P2C125</accession>
<dbReference type="EMBL" id="CZKA01000008">
    <property type="protein sequence ID" value="CUR54422.1"/>
    <property type="molecule type" value="Genomic_DNA"/>
</dbReference>
<feature type="transmembrane region" description="Helical" evidence="1">
    <location>
        <begin position="45"/>
        <end position="69"/>
    </location>
</feature>
<keyword evidence="1" id="KW-1133">Transmembrane helix</keyword>
<proteinExistence type="predicted"/>
<reference evidence="2" key="1">
    <citation type="submission" date="2015-08" db="EMBL/GenBank/DDBJ databases">
        <authorList>
            <person name="Babu N.S."/>
            <person name="Beckwith C.J."/>
            <person name="Beseler K.G."/>
            <person name="Brison A."/>
            <person name="Carone J.V."/>
            <person name="Caskin T.P."/>
            <person name="Diamond M."/>
            <person name="Durham M.E."/>
            <person name="Foxe J.M."/>
            <person name="Go M."/>
            <person name="Henderson B.A."/>
            <person name="Jones I.B."/>
            <person name="McGettigan J.A."/>
            <person name="Micheletti S.J."/>
            <person name="Nasrallah M.E."/>
            <person name="Ortiz D."/>
            <person name="Piller C.R."/>
            <person name="Privatt S.R."/>
            <person name="Schneider S.L."/>
            <person name="Sharp S."/>
            <person name="Smith T.C."/>
            <person name="Stanton J.D."/>
            <person name="Ullery H.E."/>
            <person name="Wilson R.J."/>
            <person name="Serrano M.G."/>
            <person name="Buck G."/>
            <person name="Lee V."/>
            <person name="Wang Y."/>
            <person name="Carvalho R."/>
            <person name="Voegtly L."/>
            <person name="Shi R."/>
            <person name="Duckworth R."/>
            <person name="Johnson A."/>
            <person name="Loviza R."/>
            <person name="Walstead R."/>
            <person name="Shah Z."/>
            <person name="Kiflezghi M."/>
            <person name="Wade K."/>
            <person name="Ball S.L."/>
            <person name="Bradley K.W."/>
            <person name="Asai D.J."/>
            <person name="Bowman C.A."/>
            <person name="Russell D.A."/>
            <person name="Pope W.H."/>
            <person name="Jacobs-Sera D."/>
            <person name="Hendrix R.W."/>
            <person name="Hatfull G.F."/>
        </authorList>
    </citation>
    <scope>NUCLEOTIDE SEQUENCE</scope>
</reference>